<keyword evidence="3" id="KW-0479">Metal-binding</keyword>
<feature type="signal peptide" evidence="8">
    <location>
        <begin position="1"/>
        <end position="34"/>
    </location>
</feature>
<dbReference type="Pfam" id="PF07519">
    <property type="entry name" value="Tannase"/>
    <property type="match status" value="1"/>
</dbReference>
<feature type="chain" id="PRO_5045413472" evidence="8">
    <location>
        <begin position="35"/>
        <end position="571"/>
    </location>
</feature>
<sequence length="571" mass="60804">METFVRSLNVNRCLLPAAVGVASAFLFMPVQAHASNCETLTGVSLPGNTTITSAQTLSGNLTINAVGATANSTGMPPFCRIVGVTRPGPNSSVNWEVWMPASGWNGRYVQIGGGAIDGSVNVSTLAARVQLGYAAAADDGGSTGKFADFVNNSDRQLDFAYRAYPATHDNAIPLIRTFYGAGPQKSYFTGCSEGGREALLMAQRYPTYFDGIQAGSPAKYPSHMWIGNNIWLDRLFSNPANALSVQQINLIQNASTAACASPATGVVADPRQCKWDVSSLLCTAGNTPETGTCLSAAQVATMKQVLGRNGGAHNPRTGKMIFPGVNPFSGLTGLFPGSNATDSHIQYIGSLFYNNLNWPWQDYNFASDQAKLDALPMAKAIETINPDLSAFAAHGGKLLMWAGWEDPQIFVWDTVNFYDYMVRHNANPVDGALIDLNYDNPEYPYGKTTPSEFINPALKQRFAAASHAAYGRAVDATSKFAKLYMASGVNHCGGGPGAQDFIAQGMNGSLTQALINWVEKGEAPEAIPVSKRQNDTATGAVKFSSLMCPYPKSLNYSGSGDPLSSSSYTCQ</sequence>
<comment type="caution">
    <text evidence="9">The sequence shown here is derived from an EMBL/GenBank/DDBJ whole genome shotgun (WGS) entry which is preliminary data.</text>
</comment>
<evidence type="ECO:0000256" key="3">
    <source>
        <dbReference type="ARBA" id="ARBA00022723"/>
    </source>
</evidence>
<keyword evidence="7" id="KW-1015">Disulfide bond</keyword>
<dbReference type="SUPFAM" id="SSF53474">
    <property type="entry name" value="alpha/beta-Hydrolases"/>
    <property type="match status" value="1"/>
</dbReference>
<keyword evidence="2" id="KW-0719">Serine esterase</keyword>
<dbReference type="InterPro" id="IPR011118">
    <property type="entry name" value="Tannase/feruloyl_esterase"/>
</dbReference>
<gene>
    <name evidence="9" type="ORF">V4C55_13190</name>
</gene>
<evidence type="ECO:0000256" key="7">
    <source>
        <dbReference type="ARBA" id="ARBA00023157"/>
    </source>
</evidence>
<comment type="similarity">
    <text evidence="1">Belongs to the tannase family.</text>
</comment>
<dbReference type="EMBL" id="JAZHGC010000009">
    <property type="protein sequence ID" value="MEM5286670.1"/>
    <property type="molecule type" value="Genomic_DNA"/>
</dbReference>
<dbReference type="GO" id="GO:0016787">
    <property type="term" value="F:hydrolase activity"/>
    <property type="evidence" value="ECO:0007669"/>
    <property type="project" value="UniProtKB-KW"/>
</dbReference>
<dbReference type="PANTHER" id="PTHR33938:SF15">
    <property type="entry name" value="FERULOYL ESTERASE B-RELATED"/>
    <property type="match status" value="1"/>
</dbReference>
<keyword evidence="6" id="KW-0106">Calcium</keyword>
<evidence type="ECO:0000313" key="10">
    <source>
        <dbReference type="Proteomes" id="UP001494588"/>
    </source>
</evidence>
<dbReference type="RefSeq" id="WP_201650467.1">
    <property type="nucleotide sequence ID" value="NZ_CAJHCS010000008.1"/>
</dbReference>
<keyword evidence="10" id="KW-1185">Reference proteome</keyword>
<accession>A0ABU9QB81</accession>
<dbReference type="Gene3D" id="3.40.50.1820">
    <property type="entry name" value="alpha/beta hydrolase"/>
    <property type="match status" value="1"/>
</dbReference>
<keyword evidence="4 8" id="KW-0732">Signal</keyword>
<evidence type="ECO:0000256" key="8">
    <source>
        <dbReference type="SAM" id="SignalP"/>
    </source>
</evidence>
<evidence type="ECO:0000313" key="9">
    <source>
        <dbReference type="EMBL" id="MEM5286670.1"/>
    </source>
</evidence>
<organism evidence="9 10">
    <name type="scientific">Paraburkholderia sabiae</name>
    <dbReference type="NCBI Taxonomy" id="273251"/>
    <lineage>
        <taxon>Bacteria</taxon>
        <taxon>Pseudomonadati</taxon>
        <taxon>Pseudomonadota</taxon>
        <taxon>Betaproteobacteria</taxon>
        <taxon>Burkholderiales</taxon>
        <taxon>Burkholderiaceae</taxon>
        <taxon>Paraburkholderia</taxon>
    </lineage>
</organism>
<dbReference type="Proteomes" id="UP001494588">
    <property type="component" value="Unassembled WGS sequence"/>
</dbReference>
<dbReference type="PANTHER" id="PTHR33938">
    <property type="entry name" value="FERULOYL ESTERASE B-RELATED"/>
    <property type="match status" value="1"/>
</dbReference>
<evidence type="ECO:0000256" key="4">
    <source>
        <dbReference type="ARBA" id="ARBA00022729"/>
    </source>
</evidence>
<reference evidence="9 10" key="1">
    <citation type="submission" date="2024-01" db="EMBL/GenBank/DDBJ databases">
        <title>The diversity of rhizobia nodulating Mimosa spp. in eleven states of Brazil covering several biomes is determined by host plant, location, and edaphic factors.</title>
        <authorList>
            <person name="Rouws L."/>
            <person name="Barauna A."/>
            <person name="Beukes C."/>
            <person name="De Faria S.M."/>
            <person name="Gross E."/>
            <person name="Dos Reis Junior F.B."/>
            <person name="Simon M."/>
            <person name="Maluk M."/>
            <person name="Odee D.W."/>
            <person name="Kenicer G."/>
            <person name="Young J.P.W."/>
            <person name="Reis V.M."/>
            <person name="Zilli J."/>
            <person name="James E.K."/>
        </authorList>
    </citation>
    <scope>NUCLEOTIDE SEQUENCE [LARGE SCALE GENOMIC DNA]</scope>
    <source>
        <strain evidence="9 10">JPY77</strain>
    </source>
</reference>
<dbReference type="InterPro" id="IPR029058">
    <property type="entry name" value="AB_hydrolase_fold"/>
</dbReference>
<evidence type="ECO:0000256" key="6">
    <source>
        <dbReference type="ARBA" id="ARBA00022837"/>
    </source>
</evidence>
<keyword evidence="5 9" id="KW-0378">Hydrolase</keyword>
<evidence type="ECO:0000256" key="1">
    <source>
        <dbReference type="ARBA" id="ARBA00006249"/>
    </source>
</evidence>
<evidence type="ECO:0000256" key="2">
    <source>
        <dbReference type="ARBA" id="ARBA00022487"/>
    </source>
</evidence>
<protein>
    <submittedName>
        <fullName evidence="9">Tannase/feruloyl esterase family alpha/beta hydrolase</fullName>
    </submittedName>
</protein>
<proteinExistence type="inferred from homology"/>
<name>A0ABU9QB81_9BURK</name>
<evidence type="ECO:0000256" key="5">
    <source>
        <dbReference type="ARBA" id="ARBA00022801"/>
    </source>
</evidence>